<organism evidence="1 2">
    <name type="scientific">Lagenidium giganteum</name>
    <dbReference type="NCBI Taxonomy" id="4803"/>
    <lineage>
        <taxon>Eukaryota</taxon>
        <taxon>Sar</taxon>
        <taxon>Stramenopiles</taxon>
        <taxon>Oomycota</taxon>
        <taxon>Peronosporomycetes</taxon>
        <taxon>Pythiales</taxon>
        <taxon>Pythiaceae</taxon>
    </lineage>
</organism>
<evidence type="ECO:0000313" key="1">
    <source>
        <dbReference type="EMBL" id="DAZ97472.1"/>
    </source>
</evidence>
<protein>
    <submittedName>
        <fullName evidence="1">Uncharacterized protein</fullName>
    </submittedName>
</protein>
<reference evidence="1" key="2">
    <citation type="journal article" date="2023" name="Microbiol Resour">
        <title>Decontamination and Annotation of the Draft Genome Sequence of the Oomycete Lagenidium giganteum ARSEF 373.</title>
        <authorList>
            <person name="Morgan W.R."/>
            <person name="Tartar A."/>
        </authorList>
    </citation>
    <scope>NUCLEOTIDE SEQUENCE</scope>
    <source>
        <strain evidence="1">ARSEF 373</strain>
    </source>
</reference>
<accession>A0AAV2YS18</accession>
<feature type="non-terminal residue" evidence="1">
    <location>
        <position position="1"/>
    </location>
</feature>
<gene>
    <name evidence="1" type="ORF">N0F65_009955</name>
</gene>
<evidence type="ECO:0000313" key="2">
    <source>
        <dbReference type="Proteomes" id="UP001146120"/>
    </source>
</evidence>
<proteinExistence type="predicted"/>
<dbReference type="EMBL" id="DAKRPA010000134">
    <property type="protein sequence ID" value="DAZ97472.1"/>
    <property type="molecule type" value="Genomic_DNA"/>
</dbReference>
<reference evidence="1" key="1">
    <citation type="submission" date="2022-11" db="EMBL/GenBank/DDBJ databases">
        <authorList>
            <person name="Morgan W.R."/>
            <person name="Tartar A."/>
        </authorList>
    </citation>
    <scope>NUCLEOTIDE SEQUENCE</scope>
    <source>
        <strain evidence="1">ARSEF 373</strain>
    </source>
</reference>
<keyword evidence="2" id="KW-1185">Reference proteome</keyword>
<sequence length="93" mass="10845">RQNAFGYFRDLGFVCPPRRDVADFLLDQQQYQVANAWSQPHPQRRASLLTCLLDRLSSLPCWRTCTVHTIRCCWQTRSCTCRAYLSSGSRSWS</sequence>
<dbReference type="Proteomes" id="UP001146120">
    <property type="component" value="Unassembled WGS sequence"/>
</dbReference>
<comment type="caution">
    <text evidence="1">The sequence shown here is derived from an EMBL/GenBank/DDBJ whole genome shotgun (WGS) entry which is preliminary data.</text>
</comment>
<dbReference type="AlphaFoldDB" id="A0AAV2YS18"/>
<name>A0AAV2YS18_9STRA</name>